<protein>
    <submittedName>
        <fullName evidence="2">Magnesium-chelatase 38 kDa subunit</fullName>
        <ecNumber evidence="2">6.6.1.1</ecNumber>
    </submittedName>
</protein>
<evidence type="ECO:0000313" key="3">
    <source>
        <dbReference type="Proteomes" id="UP000075737"/>
    </source>
</evidence>
<dbReference type="EC" id="6.6.1.1" evidence="2"/>
<proteinExistence type="predicted"/>
<dbReference type="InterPro" id="IPR045006">
    <property type="entry name" value="CHLI-like"/>
</dbReference>
<comment type="caution">
    <text evidence="2">The sequence shown here is derived from an EMBL/GenBank/DDBJ whole genome shotgun (WGS) entry which is preliminary data.</text>
</comment>
<dbReference type="RefSeq" id="WP_068749303.1">
    <property type="nucleotide sequence ID" value="NZ_LOHZ01000045.1"/>
</dbReference>
<dbReference type="OrthoDB" id="9775079at2"/>
<sequence>MKTYSQIVVHDGNKNLIDILDISVLSTFTGNPIHVHAEGLRGTGKTTIIRAYKSILPFIERIKGCEFNCDPRAPHCPAHKNLNMEEIDKLGVEKIRMPFVEISASAKKGTVVGSIDLEKLTSKDDPRAALLLGTIPKANRGILFIDEINRIADISPEIADILLDVMGTKPGRIQIEEVGLPTVEIPVNVTVWAASNPDEEPGPLEDVRKQLSDRFDFVVYVDKPHGAEVVKSILEGKIKDNGLSEIFKKNLYIESRKRIEKFQIPEEIKDALALCYVNFNLESIRGLESVINGLKMLSALYDRDVNPKDVTFLARYALKHRTSEKNVFEIIKFIENTLTMNRIKRDEAEVAYFQKNKADESEKINKKIAGNNKSIIFDRFKFLRWPFLSKKYKTMGSNNNPADVEIKAPPQKAKKIDEINEQELIKTEEELK</sequence>
<reference evidence="2 3" key="1">
    <citation type="submission" date="2015-12" db="EMBL/GenBank/DDBJ databases">
        <title>Draft genome of Thermovenabulum gondwanense isolated from a red thermophilic microbial mat colonisisng an outflow channel of a bore well.</title>
        <authorList>
            <person name="Patel B.K."/>
        </authorList>
    </citation>
    <scope>NUCLEOTIDE SEQUENCE [LARGE SCALE GENOMIC DNA]</scope>
    <source>
        <strain evidence="2 3">R270</strain>
    </source>
</reference>
<feature type="domain" description="AAA+ ATPase" evidence="1">
    <location>
        <begin position="31"/>
        <end position="225"/>
    </location>
</feature>
<dbReference type="GO" id="GO:0016851">
    <property type="term" value="F:magnesium chelatase activity"/>
    <property type="evidence" value="ECO:0007669"/>
    <property type="project" value="UniProtKB-EC"/>
</dbReference>
<evidence type="ECO:0000313" key="2">
    <source>
        <dbReference type="EMBL" id="KYO63968.1"/>
    </source>
</evidence>
<keyword evidence="3" id="KW-1185">Reference proteome</keyword>
<organism evidence="2 3">
    <name type="scientific">Thermovenabulum gondwanense</name>
    <dbReference type="NCBI Taxonomy" id="520767"/>
    <lineage>
        <taxon>Bacteria</taxon>
        <taxon>Bacillati</taxon>
        <taxon>Bacillota</taxon>
        <taxon>Clostridia</taxon>
        <taxon>Thermosediminibacterales</taxon>
        <taxon>Thermosediminibacteraceae</taxon>
        <taxon>Thermovenabulum</taxon>
    </lineage>
</organism>
<dbReference type="InterPro" id="IPR003593">
    <property type="entry name" value="AAA+_ATPase"/>
</dbReference>
<evidence type="ECO:0000259" key="1">
    <source>
        <dbReference type="SMART" id="SM00382"/>
    </source>
</evidence>
<dbReference type="Gene3D" id="3.40.50.300">
    <property type="entry name" value="P-loop containing nucleotide triphosphate hydrolases"/>
    <property type="match status" value="1"/>
</dbReference>
<name>A0A162M4Q6_9FIRM</name>
<dbReference type="SUPFAM" id="SSF52540">
    <property type="entry name" value="P-loop containing nucleoside triphosphate hydrolases"/>
    <property type="match status" value="1"/>
</dbReference>
<keyword evidence="2" id="KW-0436">Ligase</keyword>
<dbReference type="EMBL" id="LOHZ01000045">
    <property type="protein sequence ID" value="KYO63968.1"/>
    <property type="molecule type" value="Genomic_DNA"/>
</dbReference>
<dbReference type="PANTHER" id="PTHR32039">
    <property type="entry name" value="MAGNESIUM-CHELATASE SUBUNIT CHLI"/>
    <property type="match status" value="1"/>
</dbReference>
<dbReference type="PANTHER" id="PTHR32039:SF9">
    <property type="entry name" value="MAGNESIUM-CHELATASE SUBUNIT CHLI-2, CHLOROPLASTIC"/>
    <property type="match status" value="1"/>
</dbReference>
<gene>
    <name evidence="2" type="primary">bchI</name>
    <name evidence="2" type="ORF">ATZ99_22110</name>
</gene>
<dbReference type="AlphaFoldDB" id="A0A162M4Q6"/>
<dbReference type="InterPro" id="IPR027417">
    <property type="entry name" value="P-loop_NTPase"/>
</dbReference>
<dbReference type="SMART" id="SM00382">
    <property type="entry name" value="AAA"/>
    <property type="match status" value="1"/>
</dbReference>
<accession>A0A162M4Q6</accession>
<dbReference type="STRING" id="520767.ATZ99_22110"/>
<dbReference type="Proteomes" id="UP000075737">
    <property type="component" value="Unassembled WGS sequence"/>
</dbReference>